<dbReference type="Pfam" id="PF23189">
    <property type="entry name" value="UPF0261_C"/>
    <property type="match status" value="1"/>
</dbReference>
<dbReference type="AlphaFoldDB" id="A0A0F9AK31"/>
<dbReference type="CDD" id="cd15488">
    <property type="entry name" value="Tm-1-like"/>
    <property type="match status" value="1"/>
</dbReference>
<organism evidence="3">
    <name type="scientific">marine sediment metagenome</name>
    <dbReference type="NCBI Taxonomy" id="412755"/>
    <lineage>
        <taxon>unclassified sequences</taxon>
        <taxon>metagenomes</taxon>
        <taxon>ecological metagenomes</taxon>
    </lineage>
</organism>
<dbReference type="NCBIfam" id="NF002674">
    <property type="entry name" value="PRK02399.1-2"/>
    <property type="match status" value="1"/>
</dbReference>
<sequence length="386" mass="41684">QYLREQIEACGDKALLVDTGVVGEPSVKADITREEVAQAGGTPLSELLKEPTQEKAHPIMGGGATSIIKKLVDEDKIHAIIGLGGTQGTSLCTSVMQTLPYGFPKIMVSTVASGNVSSFVDIKDITMMFSVGDILGLNPVMCKIMANAAAAACGMANSKVKLESRTGDKPLIGMTNIGLATRGTIKALELFKEKGYDVIVFHAVGSGGRAMEQMMKEGIIGAVLDYALVEIPNEIYGGLNAGGPERLRTAGKLGLPQVICPAGVEHIGLILSEANKGPQEHMHRKHYFHSPIIFVYRLEKDEMLVTAREIADRLKHTKDEAIFMIPANGFDRSCYEGEPLYDPEGDAAFIAELKSLLPDNIKVIERDYKIEDPEFVEEAVNNLISL</sequence>
<dbReference type="Pfam" id="PF06792">
    <property type="entry name" value="UPF0261"/>
    <property type="match status" value="1"/>
</dbReference>
<feature type="non-terminal residue" evidence="3">
    <location>
        <position position="1"/>
    </location>
</feature>
<comment type="caution">
    <text evidence="3">The sequence shown here is derived from an EMBL/GenBank/DDBJ whole genome shotgun (WGS) entry which is preliminary data.</text>
</comment>
<evidence type="ECO:0000259" key="2">
    <source>
        <dbReference type="Pfam" id="PF23189"/>
    </source>
</evidence>
<reference evidence="3" key="1">
    <citation type="journal article" date="2015" name="Nature">
        <title>Complex archaea that bridge the gap between prokaryotes and eukaryotes.</title>
        <authorList>
            <person name="Spang A."/>
            <person name="Saw J.H."/>
            <person name="Jorgensen S.L."/>
            <person name="Zaremba-Niedzwiedzka K."/>
            <person name="Martijn J."/>
            <person name="Lind A.E."/>
            <person name="van Eijk R."/>
            <person name="Schleper C."/>
            <person name="Guy L."/>
            <person name="Ettema T.J."/>
        </authorList>
    </citation>
    <scope>NUCLEOTIDE SEQUENCE</scope>
</reference>
<dbReference type="InterPro" id="IPR051353">
    <property type="entry name" value="Tobamovirus_resist_UPF0261"/>
</dbReference>
<dbReference type="PIRSF" id="PIRSF033271">
    <property type="entry name" value="UCP033271"/>
    <property type="match status" value="1"/>
</dbReference>
<proteinExistence type="predicted"/>
<evidence type="ECO:0000313" key="3">
    <source>
        <dbReference type="EMBL" id="KKK72566.1"/>
    </source>
</evidence>
<protein>
    <submittedName>
        <fullName evidence="3">Uncharacterized protein</fullName>
    </submittedName>
</protein>
<gene>
    <name evidence="3" type="ORF">LCGC14_2902590</name>
</gene>
<dbReference type="Gene3D" id="3.40.50.12030">
    <property type="entry name" value="Uncharacterised protein family UPF0261, NC domain"/>
    <property type="match status" value="1"/>
</dbReference>
<dbReference type="Gene3D" id="3.40.50.12020">
    <property type="entry name" value="Uncharacterised protein family UPF0261, NN domain"/>
    <property type="match status" value="1"/>
</dbReference>
<accession>A0A0F9AK31</accession>
<dbReference type="PANTHER" id="PTHR31862:SF1">
    <property type="entry name" value="UPF0261 DOMAIN PROTEIN (AFU_ORTHOLOGUE AFUA_1G10120)"/>
    <property type="match status" value="1"/>
</dbReference>
<evidence type="ECO:0000259" key="1">
    <source>
        <dbReference type="Pfam" id="PF06792"/>
    </source>
</evidence>
<feature type="non-terminal residue" evidence="3">
    <location>
        <position position="386"/>
    </location>
</feature>
<name>A0A0F9AK31_9ZZZZ</name>
<feature type="domain" description="UPF0261" evidence="1">
    <location>
        <begin position="1"/>
        <end position="159"/>
    </location>
</feature>
<feature type="domain" description="UPF0261" evidence="2">
    <location>
        <begin position="169"/>
        <end position="385"/>
    </location>
</feature>
<dbReference type="InterPro" id="IPR056778">
    <property type="entry name" value="UPF0261_C"/>
</dbReference>
<dbReference type="PANTHER" id="PTHR31862">
    <property type="entry name" value="UPF0261 DOMAIN PROTEIN (AFU_ORTHOLOGUE AFUA_1G10120)"/>
    <property type="match status" value="1"/>
</dbReference>
<dbReference type="EMBL" id="LAZR01057196">
    <property type="protein sequence ID" value="KKK72566.1"/>
    <property type="molecule type" value="Genomic_DNA"/>
</dbReference>
<dbReference type="InterPro" id="IPR008322">
    <property type="entry name" value="UPF0261"/>
</dbReference>
<dbReference type="InterPro" id="IPR044122">
    <property type="entry name" value="UPF0261_N"/>
</dbReference>